<dbReference type="PANTHER" id="PTHR33112">
    <property type="entry name" value="DOMAIN PROTEIN, PUTATIVE-RELATED"/>
    <property type="match status" value="1"/>
</dbReference>
<dbReference type="Pfam" id="PF06985">
    <property type="entry name" value="HET"/>
    <property type="match status" value="1"/>
</dbReference>
<organism evidence="2 3">
    <name type="scientific">Umbelopsis vinacea</name>
    <dbReference type="NCBI Taxonomy" id="44442"/>
    <lineage>
        <taxon>Eukaryota</taxon>
        <taxon>Fungi</taxon>
        <taxon>Fungi incertae sedis</taxon>
        <taxon>Mucoromycota</taxon>
        <taxon>Mucoromycotina</taxon>
        <taxon>Umbelopsidomycetes</taxon>
        <taxon>Umbelopsidales</taxon>
        <taxon>Umbelopsidaceae</taxon>
        <taxon>Umbelopsis</taxon>
    </lineage>
</organism>
<dbReference type="InterPro" id="IPR010730">
    <property type="entry name" value="HET"/>
</dbReference>
<evidence type="ECO:0000313" key="3">
    <source>
        <dbReference type="Proteomes" id="UP000612746"/>
    </source>
</evidence>
<sequence>MGFFSRRVEKASNTAISNSYLKLGNSRAIRAESQQLQKFNTVTMDYRYKNGVVADDIAFIKNGKLQVHKEIPKPYLCVSHVWSESIDNLDDLVGQVKAYSKKFPDHYVWLDLFAIPLNDERNYYIGMMGDIYHYADHTLIALGSGSATPNTVQRSRKRDIEIAMASEWNKRLWTLQEVLLNKNHYILHRSSGRVCIVTTDCTGYKDSIFSRHVTPKSMEYIDVLQISHSRNTTREGDFMRAVSGLLREDWMNRAVTPALFARINANTTNSEMCCVPKVQSTSDPISKLESDLMSDCGNIHYRLEALHGIRKYLTVRKIKNYNYLKTKYGLNILAQGQKFVWAVNLLGSTDMQDDRSLQYKLVVSTKTDLTAPIHSMALFSAGLSYLSTFKIFEVNMLGIVRSRDVDVVAMSKLKLRLRIKGIPSGNGWQDDEELSCQGCLAIKNNNSVVKEDMTNDILRQWHTVLDSLYDVDDAVADSYIKYVMSITVSKYQRANESLLPELVKATGIRDAYDKCFYLPDISEIVTLYKHAASLEYSEEKGCQVNQESGTRGCTRHLERHDTKSGLRGRGQPELVCDIESGVQDTDDVMHNSDFSADKNSDVLQAADGREDSSHFCPALGKNDRGAWRKAPRDHILTIASSVNYRLGIMSGRSIQEAVTNEEKRGPLQECGVLSGMASDPIVG</sequence>
<keyword evidence="3" id="KW-1185">Reference proteome</keyword>
<comment type="caution">
    <text evidence="2">The sequence shown here is derived from an EMBL/GenBank/DDBJ whole genome shotgun (WGS) entry which is preliminary data.</text>
</comment>
<accession>A0A8H7U980</accession>
<dbReference type="EMBL" id="JAEPRA010000020">
    <property type="protein sequence ID" value="KAG2173077.1"/>
    <property type="molecule type" value="Genomic_DNA"/>
</dbReference>
<name>A0A8H7U980_9FUNG</name>
<proteinExistence type="predicted"/>
<dbReference type="PANTHER" id="PTHR33112:SF12">
    <property type="entry name" value="HETEROKARYON INCOMPATIBILITY DOMAIN-CONTAINING PROTEIN"/>
    <property type="match status" value="1"/>
</dbReference>
<gene>
    <name evidence="2" type="ORF">INT44_007050</name>
</gene>
<dbReference type="AlphaFoldDB" id="A0A8H7U980"/>
<protein>
    <recommendedName>
        <fullName evidence="1">Heterokaryon incompatibility domain-containing protein</fullName>
    </recommendedName>
</protein>
<dbReference type="Proteomes" id="UP000612746">
    <property type="component" value="Unassembled WGS sequence"/>
</dbReference>
<feature type="domain" description="Heterokaryon incompatibility" evidence="1">
    <location>
        <begin position="102"/>
        <end position="154"/>
    </location>
</feature>
<reference evidence="2" key="1">
    <citation type="submission" date="2020-12" db="EMBL/GenBank/DDBJ databases">
        <title>Metabolic potential, ecology and presence of endohyphal bacteria is reflected in genomic diversity of Mucoromycotina.</title>
        <authorList>
            <person name="Muszewska A."/>
            <person name="Okrasinska A."/>
            <person name="Steczkiewicz K."/>
            <person name="Drgas O."/>
            <person name="Orlowska M."/>
            <person name="Perlinska-Lenart U."/>
            <person name="Aleksandrzak-Piekarczyk T."/>
            <person name="Szatraj K."/>
            <person name="Zielenkiewicz U."/>
            <person name="Pilsyk S."/>
            <person name="Malc E."/>
            <person name="Mieczkowski P."/>
            <person name="Kruszewska J.S."/>
            <person name="Biernat P."/>
            <person name="Pawlowska J."/>
        </authorList>
    </citation>
    <scope>NUCLEOTIDE SEQUENCE</scope>
    <source>
        <strain evidence="2">WA0000051536</strain>
    </source>
</reference>
<evidence type="ECO:0000259" key="1">
    <source>
        <dbReference type="Pfam" id="PF06985"/>
    </source>
</evidence>
<dbReference type="OrthoDB" id="2654851at2759"/>
<evidence type="ECO:0000313" key="2">
    <source>
        <dbReference type="EMBL" id="KAG2173077.1"/>
    </source>
</evidence>